<sequence>MTRIKTHLLGTLLPSIVMACTMSLVICAINTGFDAEFLHRWLRSFVIAWPIAFSLNLLVMPKVRSINAKLFKLAA</sequence>
<proteinExistence type="predicted"/>
<dbReference type="InterPro" id="IPR021529">
    <property type="entry name" value="DUF2798"/>
</dbReference>
<dbReference type="Proteomes" id="UP000305675">
    <property type="component" value="Unassembled WGS sequence"/>
</dbReference>
<keyword evidence="3" id="KW-1185">Reference proteome</keyword>
<gene>
    <name evidence="2" type="ORF">FCL42_09625</name>
</gene>
<comment type="caution">
    <text evidence="2">The sequence shown here is derived from an EMBL/GenBank/DDBJ whole genome shotgun (WGS) entry which is preliminary data.</text>
</comment>
<evidence type="ECO:0000256" key="1">
    <source>
        <dbReference type="SAM" id="Phobius"/>
    </source>
</evidence>
<dbReference type="RefSeq" id="WP_136863198.1">
    <property type="nucleotide sequence ID" value="NZ_SWCJ01000005.1"/>
</dbReference>
<evidence type="ECO:0000313" key="2">
    <source>
        <dbReference type="EMBL" id="TKB55441.1"/>
    </source>
</evidence>
<protein>
    <submittedName>
        <fullName evidence="2">DUF2798 domain-containing protein</fullName>
    </submittedName>
</protein>
<keyword evidence="1" id="KW-0812">Transmembrane</keyword>
<accession>A0A4U1BR08</accession>
<name>A0A4U1BR08_9GAMM</name>
<organism evidence="2 3">
    <name type="scientific">Ferrimonas aestuarii</name>
    <dbReference type="NCBI Taxonomy" id="2569539"/>
    <lineage>
        <taxon>Bacteria</taxon>
        <taxon>Pseudomonadati</taxon>
        <taxon>Pseudomonadota</taxon>
        <taxon>Gammaproteobacteria</taxon>
        <taxon>Alteromonadales</taxon>
        <taxon>Ferrimonadaceae</taxon>
        <taxon>Ferrimonas</taxon>
    </lineage>
</organism>
<dbReference type="OrthoDB" id="8481133at2"/>
<keyword evidence="1" id="KW-0472">Membrane</keyword>
<dbReference type="PROSITE" id="PS51257">
    <property type="entry name" value="PROKAR_LIPOPROTEIN"/>
    <property type="match status" value="1"/>
</dbReference>
<feature type="transmembrane region" description="Helical" evidence="1">
    <location>
        <begin position="12"/>
        <end position="33"/>
    </location>
</feature>
<dbReference type="AlphaFoldDB" id="A0A4U1BR08"/>
<dbReference type="Pfam" id="PF11391">
    <property type="entry name" value="DUF2798"/>
    <property type="match status" value="1"/>
</dbReference>
<keyword evidence="1" id="KW-1133">Transmembrane helix</keyword>
<feature type="transmembrane region" description="Helical" evidence="1">
    <location>
        <begin position="45"/>
        <end position="63"/>
    </location>
</feature>
<evidence type="ECO:0000313" key="3">
    <source>
        <dbReference type="Proteomes" id="UP000305675"/>
    </source>
</evidence>
<reference evidence="2 3" key="1">
    <citation type="submission" date="2019-04" db="EMBL/GenBank/DDBJ databases">
        <authorList>
            <person name="Hwang J.C."/>
        </authorList>
    </citation>
    <scope>NUCLEOTIDE SEQUENCE [LARGE SCALE GENOMIC DNA]</scope>
    <source>
        <strain evidence="2 3">IMCC35002</strain>
    </source>
</reference>
<dbReference type="EMBL" id="SWCJ01000005">
    <property type="protein sequence ID" value="TKB55441.1"/>
    <property type="molecule type" value="Genomic_DNA"/>
</dbReference>